<organism evidence="4 5">
    <name type="scientific">Pengzhenrongella sicca</name>
    <dbReference type="NCBI Taxonomy" id="2819238"/>
    <lineage>
        <taxon>Bacteria</taxon>
        <taxon>Bacillati</taxon>
        <taxon>Actinomycetota</taxon>
        <taxon>Actinomycetes</taxon>
        <taxon>Micrococcales</taxon>
        <taxon>Pengzhenrongella</taxon>
    </lineage>
</organism>
<evidence type="ECO:0000313" key="4">
    <source>
        <dbReference type="EMBL" id="QTE29372.1"/>
    </source>
</evidence>
<feature type="region of interest" description="Disordered" evidence="1">
    <location>
        <begin position="124"/>
        <end position="155"/>
    </location>
</feature>
<dbReference type="KEGG" id="psic:J4E96_19225"/>
<keyword evidence="2" id="KW-1133">Transmembrane helix</keyword>
<evidence type="ECO:0000256" key="2">
    <source>
        <dbReference type="SAM" id="Phobius"/>
    </source>
</evidence>
<protein>
    <submittedName>
        <fullName evidence="4">DUF418 domain-containing protein</fullName>
    </submittedName>
</protein>
<keyword evidence="5" id="KW-1185">Reference proteome</keyword>
<dbReference type="EMBL" id="CP071868">
    <property type="protein sequence ID" value="QTE29372.1"/>
    <property type="molecule type" value="Genomic_DNA"/>
</dbReference>
<sequence length="208" mass="22211">MSFGAQDVDEVESCGLIFRCGEGGDVDGAAGHGLVADRECVGDGGAGDVDDRTSYVTATFLMIGAGHLPDLPDTDAYTGLLLAAAGILVVQCAFSPLWPRHHRQGPARVAVARRHVVVVGARLTPDRSGTSGVRARPRSRHRWSQGRGHTGRWALGPDRRAPCVRCDRGAGRAVVTRHMPPRPPVSWGVQPFTVPDASEGYERTESKQ</sequence>
<proteinExistence type="predicted"/>
<evidence type="ECO:0000313" key="5">
    <source>
        <dbReference type="Proteomes" id="UP000663937"/>
    </source>
</evidence>
<dbReference type="RefSeq" id="WP_406620104.1">
    <property type="nucleotide sequence ID" value="NZ_CP071868.1"/>
</dbReference>
<feature type="compositionally biased region" description="Basic residues" evidence="1">
    <location>
        <begin position="135"/>
        <end position="144"/>
    </location>
</feature>
<feature type="transmembrane region" description="Helical" evidence="2">
    <location>
        <begin position="76"/>
        <end position="98"/>
    </location>
</feature>
<keyword evidence="2" id="KW-0812">Transmembrane</keyword>
<dbReference type="Pfam" id="PF04235">
    <property type="entry name" value="DUF418"/>
    <property type="match status" value="1"/>
</dbReference>
<dbReference type="Proteomes" id="UP000663937">
    <property type="component" value="Chromosome"/>
</dbReference>
<evidence type="ECO:0000259" key="3">
    <source>
        <dbReference type="Pfam" id="PF04235"/>
    </source>
</evidence>
<dbReference type="InterPro" id="IPR007349">
    <property type="entry name" value="DUF418"/>
</dbReference>
<feature type="region of interest" description="Disordered" evidence="1">
    <location>
        <begin position="175"/>
        <end position="208"/>
    </location>
</feature>
<feature type="domain" description="DUF418" evidence="3">
    <location>
        <begin position="53"/>
        <end position="107"/>
    </location>
</feature>
<accession>A0A8A4ZBS6</accession>
<gene>
    <name evidence="4" type="ORF">J4E96_19225</name>
</gene>
<dbReference type="AlphaFoldDB" id="A0A8A4ZBS6"/>
<evidence type="ECO:0000256" key="1">
    <source>
        <dbReference type="SAM" id="MobiDB-lite"/>
    </source>
</evidence>
<reference evidence="4" key="1">
    <citation type="submission" date="2021-03" db="EMBL/GenBank/DDBJ databases">
        <title>Pengzhenrongella sicca gen. nov., sp. nov., a new member of suborder Micrococcineae isolated from High-Arctic tundra soil.</title>
        <authorList>
            <person name="Peng F."/>
        </authorList>
    </citation>
    <scope>NUCLEOTIDE SEQUENCE</scope>
    <source>
        <strain evidence="4">LRZ-2</strain>
    </source>
</reference>
<keyword evidence="2" id="KW-0472">Membrane</keyword>
<name>A0A8A4ZBS6_9MICO</name>